<comment type="caution">
    <text evidence="1">The sequence shown here is derived from an EMBL/GenBank/DDBJ whole genome shotgun (WGS) entry which is preliminary data.</text>
</comment>
<reference evidence="1 2" key="1">
    <citation type="submission" date="2023-10" db="EMBL/GenBank/DDBJ databases">
        <title>Draft genome sequence of Xylaria bambusicola isolate GMP-LS, the root and basal stem rot pathogen of sugarcane in Indonesia.</title>
        <authorList>
            <person name="Selvaraj P."/>
            <person name="Muralishankar V."/>
            <person name="Muruganantham S."/>
            <person name="Sp S."/>
            <person name="Haryani S."/>
            <person name="Lau K.J.X."/>
            <person name="Naqvi N.I."/>
        </authorList>
    </citation>
    <scope>NUCLEOTIDE SEQUENCE [LARGE SCALE GENOMIC DNA]</scope>
    <source>
        <strain evidence="1">GMP-LS</strain>
    </source>
</reference>
<protein>
    <submittedName>
        <fullName evidence="1">Uncharacterized protein</fullName>
    </submittedName>
</protein>
<accession>A0AAN7ZB52</accession>
<organism evidence="1 2">
    <name type="scientific">Xylaria bambusicola</name>
    <dbReference type="NCBI Taxonomy" id="326684"/>
    <lineage>
        <taxon>Eukaryota</taxon>
        <taxon>Fungi</taxon>
        <taxon>Dikarya</taxon>
        <taxon>Ascomycota</taxon>
        <taxon>Pezizomycotina</taxon>
        <taxon>Sordariomycetes</taxon>
        <taxon>Xylariomycetidae</taxon>
        <taxon>Xylariales</taxon>
        <taxon>Xylariaceae</taxon>
        <taxon>Xylaria</taxon>
    </lineage>
</organism>
<proteinExistence type="predicted"/>
<dbReference type="EMBL" id="JAWHQM010000098">
    <property type="protein sequence ID" value="KAK5637192.1"/>
    <property type="molecule type" value="Genomic_DNA"/>
</dbReference>
<name>A0AAN7ZB52_9PEZI</name>
<dbReference type="Proteomes" id="UP001305414">
    <property type="component" value="Unassembled WGS sequence"/>
</dbReference>
<dbReference type="AlphaFoldDB" id="A0AAN7ZB52"/>
<keyword evidence="2" id="KW-1185">Reference proteome</keyword>
<evidence type="ECO:0000313" key="2">
    <source>
        <dbReference type="Proteomes" id="UP001305414"/>
    </source>
</evidence>
<evidence type="ECO:0000313" key="1">
    <source>
        <dbReference type="EMBL" id="KAK5637192.1"/>
    </source>
</evidence>
<sequence length="63" mass="6908">MATPVKPAILIVSGGWHVPQSYAKLREALEQAGFEVHIPALASVKPPPGRMSRSWAISHHWVI</sequence>
<gene>
    <name evidence="1" type="ORF">RRF57_012904</name>
</gene>